<dbReference type="InterPro" id="IPR050570">
    <property type="entry name" value="Cell_wall_metabolism_enzyme"/>
</dbReference>
<dbReference type="SUPFAM" id="SSF51261">
    <property type="entry name" value="Duplicated hybrid motif"/>
    <property type="match status" value="1"/>
</dbReference>
<dbReference type="GO" id="GO:0004222">
    <property type="term" value="F:metalloendopeptidase activity"/>
    <property type="evidence" value="ECO:0007669"/>
    <property type="project" value="TreeGrafter"/>
</dbReference>
<accession>A0A383C5X9</accession>
<dbReference type="Pfam" id="PF01551">
    <property type="entry name" value="Peptidase_M23"/>
    <property type="match status" value="1"/>
</dbReference>
<evidence type="ECO:0000259" key="1">
    <source>
        <dbReference type="Pfam" id="PF01551"/>
    </source>
</evidence>
<dbReference type="InterPro" id="IPR016047">
    <property type="entry name" value="M23ase_b-sheet_dom"/>
</dbReference>
<protein>
    <recommendedName>
        <fullName evidence="1">M23ase beta-sheet core domain-containing protein</fullName>
    </recommendedName>
</protein>
<name>A0A383C5X9_9ZZZZ</name>
<dbReference type="PANTHER" id="PTHR21666">
    <property type="entry name" value="PEPTIDASE-RELATED"/>
    <property type="match status" value="1"/>
</dbReference>
<feature type="domain" description="M23ase beta-sheet core" evidence="1">
    <location>
        <begin position="128"/>
        <end position="219"/>
    </location>
</feature>
<gene>
    <name evidence="2" type="ORF">METZ01_LOCUS480458</name>
</gene>
<dbReference type="PANTHER" id="PTHR21666:SF270">
    <property type="entry name" value="MUREIN HYDROLASE ACTIVATOR ENVC"/>
    <property type="match status" value="1"/>
</dbReference>
<proteinExistence type="predicted"/>
<feature type="non-terminal residue" evidence="2">
    <location>
        <position position="1"/>
    </location>
</feature>
<sequence>VIADPRPDSIPPQPFIPNQIQPFRHELPIPQDDIDELLKKADSLYPDSISAPLPPNSIKLIWPLESLDSSHYAYDVVSVYMDHDPKTGQLKDYNCGEQTYDLDGYNHMGTDIMLWPFSWNMMDRGIIQVVAAAGGVIIDKLDGQFDRSCDFEYSNGGANYVVIMHYDGSVALYFHLKEGSVLEKFIGDTVKTGEYLGLVGSSGQSTGPHLYFEFYDSDTKLRDPFGGPCSGPSLWEDQKQYR</sequence>
<feature type="non-terminal residue" evidence="2">
    <location>
        <position position="242"/>
    </location>
</feature>
<dbReference type="EMBL" id="UINC01206124">
    <property type="protein sequence ID" value="SVE27604.1"/>
    <property type="molecule type" value="Genomic_DNA"/>
</dbReference>
<evidence type="ECO:0000313" key="2">
    <source>
        <dbReference type="EMBL" id="SVE27604.1"/>
    </source>
</evidence>
<reference evidence="2" key="1">
    <citation type="submission" date="2018-05" db="EMBL/GenBank/DDBJ databases">
        <authorList>
            <person name="Lanie J.A."/>
            <person name="Ng W.-L."/>
            <person name="Kazmierczak K.M."/>
            <person name="Andrzejewski T.M."/>
            <person name="Davidsen T.M."/>
            <person name="Wayne K.J."/>
            <person name="Tettelin H."/>
            <person name="Glass J.I."/>
            <person name="Rusch D."/>
            <person name="Podicherti R."/>
            <person name="Tsui H.-C.T."/>
            <person name="Winkler M.E."/>
        </authorList>
    </citation>
    <scope>NUCLEOTIDE SEQUENCE</scope>
</reference>
<dbReference type="AlphaFoldDB" id="A0A383C5X9"/>
<dbReference type="Gene3D" id="2.70.70.10">
    <property type="entry name" value="Glucose Permease (Domain IIA)"/>
    <property type="match status" value="1"/>
</dbReference>
<dbReference type="InterPro" id="IPR011055">
    <property type="entry name" value="Dup_hybrid_motif"/>
</dbReference>
<organism evidence="2">
    <name type="scientific">marine metagenome</name>
    <dbReference type="NCBI Taxonomy" id="408172"/>
    <lineage>
        <taxon>unclassified sequences</taxon>
        <taxon>metagenomes</taxon>
        <taxon>ecological metagenomes</taxon>
    </lineage>
</organism>
<dbReference type="CDD" id="cd12797">
    <property type="entry name" value="M23_peptidase"/>
    <property type="match status" value="1"/>
</dbReference>